<dbReference type="EMBL" id="ML119945">
    <property type="protein sequence ID" value="RPA71308.1"/>
    <property type="molecule type" value="Genomic_DNA"/>
</dbReference>
<proteinExistence type="predicted"/>
<evidence type="ECO:0000256" key="1">
    <source>
        <dbReference type="SAM" id="MobiDB-lite"/>
    </source>
</evidence>
<evidence type="ECO:0000313" key="3">
    <source>
        <dbReference type="Proteomes" id="UP000275078"/>
    </source>
</evidence>
<keyword evidence="3" id="KW-1185">Reference proteome</keyword>
<feature type="region of interest" description="Disordered" evidence="1">
    <location>
        <begin position="309"/>
        <end position="329"/>
    </location>
</feature>
<organism evidence="2 3">
    <name type="scientific">Ascobolus immersus RN42</name>
    <dbReference type="NCBI Taxonomy" id="1160509"/>
    <lineage>
        <taxon>Eukaryota</taxon>
        <taxon>Fungi</taxon>
        <taxon>Dikarya</taxon>
        <taxon>Ascomycota</taxon>
        <taxon>Pezizomycotina</taxon>
        <taxon>Pezizomycetes</taxon>
        <taxon>Pezizales</taxon>
        <taxon>Ascobolaceae</taxon>
        <taxon>Ascobolus</taxon>
    </lineage>
</organism>
<reference evidence="2 3" key="1">
    <citation type="journal article" date="2018" name="Nat. Ecol. Evol.">
        <title>Pezizomycetes genomes reveal the molecular basis of ectomycorrhizal truffle lifestyle.</title>
        <authorList>
            <person name="Murat C."/>
            <person name="Payen T."/>
            <person name="Noel B."/>
            <person name="Kuo A."/>
            <person name="Morin E."/>
            <person name="Chen J."/>
            <person name="Kohler A."/>
            <person name="Krizsan K."/>
            <person name="Balestrini R."/>
            <person name="Da Silva C."/>
            <person name="Montanini B."/>
            <person name="Hainaut M."/>
            <person name="Levati E."/>
            <person name="Barry K.W."/>
            <person name="Belfiori B."/>
            <person name="Cichocki N."/>
            <person name="Clum A."/>
            <person name="Dockter R.B."/>
            <person name="Fauchery L."/>
            <person name="Guy J."/>
            <person name="Iotti M."/>
            <person name="Le Tacon F."/>
            <person name="Lindquist E.A."/>
            <person name="Lipzen A."/>
            <person name="Malagnac F."/>
            <person name="Mello A."/>
            <person name="Molinier V."/>
            <person name="Miyauchi S."/>
            <person name="Poulain J."/>
            <person name="Riccioni C."/>
            <person name="Rubini A."/>
            <person name="Sitrit Y."/>
            <person name="Splivallo R."/>
            <person name="Traeger S."/>
            <person name="Wang M."/>
            <person name="Zifcakova L."/>
            <person name="Wipf D."/>
            <person name="Zambonelli A."/>
            <person name="Paolocci F."/>
            <person name="Nowrousian M."/>
            <person name="Ottonello S."/>
            <person name="Baldrian P."/>
            <person name="Spatafora J.W."/>
            <person name="Henrissat B."/>
            <person name="Nagy L.G."/>
            <person name="Aury J.M."/>
            <person name="Wincker P."/>
            <person name="Grigoriev I.V."/>
            <person name="Bonfante P."/>
            <person name="Martin F.M."/>
        </authorList>
    </citation>
    <scope>NUCLEOTIDE SEQUENCE [LARGE SCALE GENOMIC DNA]</scope>
    <source>
        <strain evidence="2 3">RN42</strain>
    </source>
</reference>
<dbReference type="AlphaFoldDB" id="A0A3N4HEA7"/>
<protein>
    <submittedName>
        <fullName evidence="2">Uncharacterized protein</fullName>
    </submittedName>
</protein>
<name>A0A3N4HEA7_ASCIM</name>
<feature type="compositionally biased region" description="Basic and acidic residues" evidence="1">
    <location>
        <begin position="309"/>
        <end position="321"/>
    </location>
</feature>
<sequence length="329" mass="38785">MAHDTTSLQNFERMKGERCLAYSLTKDRMENPDQDIKEDADNMFDDNGTALHHDLRLKYCVSEASDEDEDPINYDILPMPLNYNYKLWMDKIPRMKQNEFVSKYISDNAHLIQHFVGDYYLMRRQAWEPEDADIDRAELLSFPSIRERIMEDLELEPGEESEAKIDELFGLINDDMVRTPPTGNRLSFTNMLPLFAITRLAMVRRKTNPTLYKLFMAAFHLSPESMDGASILVRLRPTAGWSTSSYDPRPLPIELRAESKPTFTNDTPRRKKIRRLREYERKAAQARREYESAVLNDFFDIIENMEREEREDQKRELEEQQKKKHNVSA</sequence>
<gene>
    <name evidence="2" type="ORF">BJ508DRAFT_382075</name>
</gene>
<accession>A0A3N4HEA7</accession>
<evidence type="ECO:0000313" key="2">
    <source>
        <dbReference type="EMBL" id="RPA71308.1"/>
    </source>
</evidence>
<dbReference type="Proteomes" id="UP000275078">
    <property type="component" value="Unassembled WGS sequence"/>
</dbReference>